<reference evidence="2 3" key="1">
    <citation type="submission" date="2015-01" db="EMBL/GenBank/DDBJ databases">
        <title>Evolution of Trichinella species and genotypes.</title>
        <authorList>
            <person name="Korhonen P.K."/>
            <person name="Edoardo P."/>
            <person name="Giuseppe L.R."/>
            <person name="Gasser R.B."/>
        </authorList>
    </citation>
    <scope>NUCLEOTIDE SEQUENCE [LARGE SCALE GENOMIC DNA]</scope>
    <source>
        <strain evidence="2">ISS1029</strain>
    </source>
</reference>
<gene>
    <name evidence="2" type="ORF">T11_13664</name>
</gene>
<protein>
    <submittedName>
        <fullName evidence="2">Uncharacterized protein</fullName>
    </submittedName>
</protein>
<evidence type="ECO:0000256" key="1">
    <source>
        <dbReference type="SAM" id="Phobius"/>
    </source>
</evidence>
<keyword evidence="1" id="KW-0812">Transmembrane</keyword>
<dbReference type="EMBL" id="JYDP01000154">
    <property type="protein sequence ID" value="KRZ04796.1"/>
    <property type="molecule type" value="Genomic_DNA"/>
</dbReference>
<accession>A0A0V1H2S4</accession>
<evidence type="ECO:0000313" key="3">
    <source>
        <dbReference type="Proteomes" id="UP000055024"/>
    </source>
</evidence>
<comment type="caution">
    <text evidence="2">The sequence shown here is derived from an EMBL/GenBank/DDBJ whole genome shotgun (WGS) entry which is preliminary data.</text>
</comment>
<feature type="transmembrane region" description="Helical" evidence="1">
    <location>
        <begin position="20"/>
        <end position="38"/>
    </location>
</feature>
<sequence>MVKCFSSVKSEKQTSFFFEYKFVPFGIVFGAVLLLRHWYEKMMSVINRGVSIVVLIEGNLAPPALLAILIFETNSNNNNNSSGAIQQSFSVSNLIYFLVSSGGNFRIEFYETKNWSPMNG</sequence>
<dbReference type="Proteomes" id="UP000055024">
    <property type="component" value="Unassembled WGS sequence"/>
</dbReference>
<proteinExistence type="predicted"/>
<feature type="transmembrane region" description="Helical" evidence="1">
    <location>
        <begin position="50"/>
        <end position="71"/>
    </location>
</feature>
<evidence type="ECO:0000313" key="2">
    <source>
        <dbReference type="EMBL" id="KRZ04796.1"/>
    </source>
</evidence>
<keyword evidence="1" id="KW-0472">Membrane</keyword>
<keyword evidence="1" id="KW-1133">Transmembrane helix</keyword>
<keyword evidence="3" id="KW-1185">Reference proteome</keyword>
<name>A0A0V1H2S4_9BILA</name>
<dbReference type="AlphaFoldDB" id="A0A0V1H2S4"/>
<organism evidence="2 3">
    <name type="scientific">Trichinella zimbabwensis</name>
    <dbReference type="NCBI Taxonomy" id="268475"/>
    <lineage>
        <taxon>Eukaryota</taxon>
        <taxon>Metazoa</taxon>
        <taxon>Ecdysozoa</taxon>
        <taxon>Nematoda</taxon>
        <taxon>Enoplea</taxon>
        <taxon>Dorylaimia</taxon>
        <taxon>Trichinellida</taxon>
        <taxon>Trichinellidae</taxon>
        <taxon>Trichinella</taxon>
    </lineage>
</organism>